<evidence type="ECO:0000313" key="10">
    <source>
        <dbReference type="EMBL" id="KAF2034417.1"/>
    </source>
</evidence>
<evidence type="ECO:0000256" key="1">
    <source>
        <dbReference type="ARBA" id="ARBA00015083"/>
    </source>
</evidence>
<keyword evidence="3 7" id="KW-0238">DNA-binding</keyword>
<dbReference type="EMBL" id="ML978161">
    <property type="protein sequence ID" value="KAF2034417.1"/>
    <property type="molecule type" value="Genomic_DNA"/>
</dbReference>
<dbReference type="AlphaFoldDB" id="A0A9P4HJL1"/>
<comment type="similarity">
    <text evidence="7">Belongs to the MATALPHA1 family.</text>
</comment>
<dbReference type="InterPro" id="IPR006856">
    <property type="entry name" value="MATalpha_HMGbox"/>
</dbReference>
<dbReference type="GO" id="GO:0008301">
    <property type="term" value="F:DNA binding, bending"/>
    <property type="evidence" value="ECO:0007669"/>
    <property type="project" value="InterPro"/>
</dbReference>
<reference evidence="10" key="1">
    <citation type="journal article" date="2020" name="Stud. Mycol.">
        <title>101 Dothideomycetes genomes: a test case for predicting lifestyles and emergence of pathogens.</title>
        <authorList>
            <person name="Haridas S."/>
            <person name="Albert R."/>
            <person name="Binder M."/>
            <person name="Bloem J."/>
            <person name="Labutti K."/>
            <person name="Salamov A."/>
            <person name="Andreopoulos B."/>
            <person name="Baker S."/>
            <person name="Barry K."/>
            <person name="Bills G."/>
            <person name="Bluhm B."/>
            <person name="Cannon C."/>
            <person name="Castanera R."/>
            <person name="Culley D."/>
            <person name="Daum C."/>
            <person name="Ezra D."/>
            <person name="Gonzalez J."/>
            <person name="Henrissat B."/>
            <person name="Kuo A."/>
            <person name="Liang C."/>
            <person name="Lipzen A."/>
            <person name="Lutzoni F."/>
            <person name="Magnuson J."/>
            <person name="Mondo S."/>
            <person name="Nolan M."/>
            <person name="Ohm R."/>
            <person name="Pangilinan J."/>
            <person name="Park H.-J."/>
            <person name="Ramirez L."/>
            <person name="Alfaro M."/>
            <person name="Sun H."/>
            <person name="Tritt A."/>
            <person name="Yoshinaga Y."/>
            <person name="Zwiers L.-H."/>
            <person name="Turgeon B."/>
            <person name="Goodwin S."/>
            <person name="Spatafora J."/>
            <person name="Crous P."/>
            <person name="Grigoriev I."/>
        </authorList>
    </citation>
    <scope>NUCLEOTIDE SEQUENCE</scope>
    <source>
        <strain evidence="10">CBS 110217</strain>
    </source>
</reference>
<comment type="caution">
    <text evidence="10">The sequence shown here is derived from an EMBL/GenBank/DDBJ whole genome shotgun (WGS) entry which is preliminary data.</text>
</comment>
<feature type="region of interest" description="Disordered" evidence="8">
    <location>
        <begin position="269"/>
        <end position="288"/>
    </location>
</feature>
<evidence type="ECO:0000256" key="7">
    <source>
        <dbReference type="RuleBase" id="RU003516"/>
    </source>
</evidence>
<feature type="domain" description="Alpha box" evidence="9">
    <location>
        <begin position="71"/>
        <end position="114"/>
    </location>
</feature>
<dbReference type="GO" id="GO:0045895">
    <property type="term" value="P:positive regulation of mating-type specific transcription, DNA-templated"/>
    <property type="evidence" value="ECO:0007669"/>
    <property type="project" value="InterPro"/>
</dbReference>
<dbReference type="GO" id="GO:0005634">
    <property type="term" value="C:nucleus"/>
    <property type="evidence" value="ECO:0007669"/>
    <property type="project" value="UniProtKB-SubCell"/>
</dbReference>
<name>A0A9P4HJL1_9PLEO</name>
<proteinExistence type="inferred from homology"/>
<evidence type="ECO:0000256" key="5">
    <source>
        <dbReference type="ARBA" id="ARBA00023242"/>
    </source>
</evidence>
<protein>
    <recommendedName>
        <fullName evidence="1">Mating-type protein MAT-1</fullName>
    </recommendedName>
</protein>
<organism evidence="10 11">
    <name type="scientific">Setomelanomma holmii</name>
    <dbReference type="NCBI Taxonomy" id="210430"/>
    <lineage>
        <taxon>Eukaryota</taxon>
        <taxon>Fungi</taxon>
        <taxon>Dikarya</taxon>
        <taxon>Ascomycota</taxon>
        <taxon>Pezizomycotina</taxon>
        <taxon>Dothideomycetes</taxon>
        <taxon>Pleosporomycetidae</taxon>
        <taxon>Pleosporales</taxon>
        <taxon>Pleosporineae</taxon>
        <taxon>Phaeosphaeriaceae</taxon>
        <taxon>Setomelanomma</taxon>
    </lineage>
</organism>
<evidence type="ECO:0000256" key="4">
    <source>
        <dbReference type="ARBA" id="ARBA00023163"/>
    </source>
</evidence>
<evidence type="ECO:0000256" key="6">
    <source>
        <dbReference type="ARBA" id="ARBA00035106"/>
    </source>
</evidence>
<evidence type="ECO:0000259" key="9">
    <source>
        <dbReference type="PROSITE" id="PS51325"/>
    </source>
</evidence>
<evidence type="ECO:0000256" key="3">
    <source>
        <dbReference type="ARBA" id="ARBA00023125"/>
    </source>
</evidence>
<gene>
    <name evidence="10" type="ORF">EK21DRAFT_97541</name>
</gene>
<accession>A0A9P4HJL1</accession>
<feature type="compositionally biased region" description="Polar residues" evidence="8">
    <location>
        <begin position="269"/>
        <end position="280"/>
    </location>
</feature>
<comment type="function">
    <text evidence="6">Mating type proteins are sequence specific DNA-binding proteins that act as master switches in fungal differentiation by controlling gene expression in a cell type-specific fashion. Transcriptional activator that induces the transcription of alpha-specific genes.</text>
</comment>
<keyword evidence="4 7" id="KW-0804">Transcription</keyword>
<keyword evidence="5 7" id="KW-0539">Nucleus</keyword>
<dbReference type="Proteomes" id="UP000799777">
    <property type="component" value="Unassembled WGS sequence"/>
</dbReference>
<keyword evidence="11" id="KW-1185">Reference proteome</keyword>
<evidence type="ECO:0000313" key="11">
    <source>
        <dbReference type="Proteomes" id="UP000799777"/>
    </source>
</evidence>
<dbReference type="PROSITE" id="PS51325">
    <property type="entry name" value="ALPHA_BOX"/>
    <property type="match status" value="1"/>
</dbReference>
<sequence>MYSKLLHIDANMPRDSFSPHIDDFLQARSGREIVAMMRDVSSPAAQAALTAALLLSPPVVDEPMPATTPEKAKKALNAFTWPMKTLSHLVGQLWEAEPNKSLWSLMAKAWSSIRDQVGNENAPLDKFFQSICPYLKISSPDTYLESHGWKLHINNEVCPVLVRDSANPLAASISAGFADMAISVEDITSICQQTGYAPNYVPKLNMSSSTFLGRSVNPAPEKGKQQPSITDAESSFHTVRVVARNVRRVRRQTVKESSTAPALRQQIAMAQTEASDQNSPRPDATSIELGADPFYEFGEEAFAFRAGADGNATLPSIYEHSY</sequence>
<comment type="subcellular location">
    <subcellularLocation>
        <location evidence="7">Nucleus</location>
    </subcellularLocation>
</comment>
<dbReference type="Pfam" id="PF04769">
    <property type="entry name" value="MATalpha_HMGbox"/>
    <property type="match status" value="1"/>
</dbReference>
<keyword evidence="2 7" id="KW-0805">Transcription regulation</keyword>
<evidence type="ECO:0000256" key="2">
    <source>
        <dbReference type="ARBA" id="ARBA00023015"/>
    </source>
</evidence>
<dbReference type="OrthoDB" id="5398665at2759"/>
<evidence type="ECO:0000256" key="8">
    <source>
        <dbReference type="SAM" id="MobiDB-lite"/>
    </source>
</evidence>